<evidence type="ECO:0000313" key="2">
    <source>
        <dbReference type="Proteomes" id="UP000805193"/>
    </source>
</evidence>
<protein>
    <submittedName>
        <fullName evidence="1">Uncharacterized protein</fullName>
    </submittedName>
</protein>
<proteinExistence type="predicted"/>
<organism evidence="1 2">
    <name type="scientific">Ixodes persulcatus</name>
    <name type="common">Taiga tick</name>
    <dbReference type="NCBI Taxonomy" id="34615"/>
    <lineage>
        <taxon>Eukaryota</taxon>
        <taxon>Metazoa</taxon>
        <taxon>Ecdysozoa</taxon>
        <taxon>Arthropoda</taxon>
        <taxon>Chelicerata</taxon>
        <taxon>Arachnida</taxon>
        <taxon>Acari</taxon>
        <taxon>Parasitiformes</taxon>
        <taxon>Ixodida</taxon>
        <taxon>Ixodoidea</taxon>
        <taxon>Ixodidae</taxon>
        <taxon>Ixodinae</taxon>
        <taxon>Ixodes</taxon>
    </lineage>
</organism>
<name>A0AC60QHM9_IXOPE</name>
<sequence length="713" mass="80048">MKIDGLIRRCVKRALGLPTCTSTERLLALGMHNTWVELAEAVRTSQIERLCATKTGRTILAKVGINPHRGPILKAEIKEGIRSWLIIPPLPKNMHPEHNKIRREKRAEAISLRYRELPSEQVAYVDAACGHDGRAVAAVVDGRGNAVTAVSLRTRSAAVAEEVAVALACVGTEANFIISDSKTAIQNFSAGRISPAAAKILDQRQIARKITLIWTPAHASVPGNEAAHELARGLYHRAGEDPLWQGSVRTLSSSSASSDWLKRPPGHKTSWPASKAVPPASPAWCRGGRENANSRNYDPSLHPFEVCREYTRAMNAVKLDKIFAKPFLGSLDGHRDGVQVLQKHPKSLSHLISGACDGEVKIWNLAERKCVRTIQAHRGMIRGITFPADGDRFLTVGDDKNIKTWRTEPPGWGETDEPIDTIITKGVLTGISHHQKENLFATCGEDVHLWEETRSEPLRTLNWGVDTIYCVRFNPIEVNLIGSASSDRSIVLYDTRESQPLRRVILEMRSNALCWNPMEAFVFTCANEDYNLYTFDMRRLKSPLNVHMDHVSAVMDVDYSPTGKEFVSGSYDKSVRIFTTDHGHSREVYHTKRMQRLTCVLWSLDNKYIMTGSDEMNIRLWKACASEKLGMLGHREKMAFQYQAKLKEKFAQHPQVKRIARHRHVPKHIYNAQQEKRTMLESRKRKEREVPPLFSSVPSASSSPARLTLALRS</sequence>
<reference evidence="1 2" key="1">
    <citation type="journal article" date="2020" name="Cell">
        <title>Large-Scale Comparative Analyses of Tick Genomes Elucidate Their Genetic Diversity and Vector Capacities.</title>
        <authorList>
            <consortium name="Tick Genome and Microbiome Consortium (TIGMIC)"/>
            <person name="Jia N."/>
            <person name="Wang J."/>
            <person name="Shi W."/>
            <person name="Du L."/>
            <person name="Sun Y."/>
            <person name="Zhan W."/>
            <person name="Jiang J.F."/>
            <person name="Wang Q."/>
            <person name="Zhang B."/>
            <person name="Ji P."/>
            <person name="Bell-Sakyi L."/>
            <person name="Cui X.M."/>
            <person name="Yuan T.T."/>
            <person name="Jiang B.G."/>
            <person name="Yang W.F."/>
            <person name="Lam T.T."/>
            <person name="Chang Q.C."/>
            <person name="Ding S.J."/>
            <person name="Wang X.J."/>
            <person name="Zhu J.G."/>
            <person name="Ruan X.D."/>
            <person name="Zhao L."/>
            <person name="Wei J.T."/>
            <person name="Ye R.Z."/>
            <person name="Que T.C."/>
            <person name="Du C.H."/>
            <person name="Zhou Y.H."/>
            <person name="Cheng J.X."/>
            <person name="Dai P.F."/>
            <person name="Guo W.B."/>
            <person name="Han X.H."/>
            <person name="Huang E.J."/>
            <person name="Li L.F."/>
            <person name="Wei W."/>
            <person name="Gao Y.C."/>
            <person name="Liu J.Z."/>
            <person name="Shao H.Z."/>
            <person name="Wang X."/>
            <person name="Wang C.C."/>
            <person name="Yang T.C."/>
            <person name="Huo Q.B."/>
            <person name="Li W."/>
            <person name="Chen H.Y."/>
            <person name="Chen S.E."/>
            <person name="Zhou L.G."/>
            <person name="Ni X.B."/>
            <person name="Tian J.H."/>
            <person name="Sheng Y."/>
            <person name="Liu T."/>
            <person name="Pan Y.S."/>
            <person name="Xia L.Y."/>
            <person name="Li J."/>
            <person name="Zhao F."/>
            <person name="Cao W.C."/>
        </authorList>
    </citation>
    <scope>NUCLEOTIDE SEQUENCE [LARGE SCALE GENOMIC DNA]</scope>
    <source>
        <strain evidence="1">Iper-2018</strain>
    </source>
</reference>
<evidence type="ECO:0000313" key="1">
    <source>
        <dbReference type="EMBL" id="KAG0433755.1"/>
    </source>
</evidence>
<accession>A0AC60QHM9</accession>
<dbReference type="EMBL" id="JABSTQ010009033">
    <property type="protein sequence ID" value="KAG0433755.1"/>
    <property type="molecule type" value="Genomic_DNA"/>
</dbReference>
<comment type="caution">
    <text evidence="1">The sequence shown here is derived from an EMBL/GenBank/DDBJ whole genome shotgun (WGS) entry which is preliminary data.</text>
</comment>
<keyword evidence="2" id="KW-1185">Reference proteome</keyword>
<gene>
    <name evidence="1" type="ORF">HPB47_019616</name>
</gene>
<dbReference type="Proteomes" id="UP000805193">
    <property type="component" value="Unassembled WGS sequence"/>
</dbReference>